<reference evidence="2" key="2">
    <citation type="submission" date="2015-03" db="EMBL/GenBank/DDBJ databases">
        <authorList>
            <person name="Murphy D."/>
        </authorList>
    </citation>
    <scope>NUCLEOTIDE SEQUENCE [LARGE SCALE GENOMIC DNA]</scope>
    <source>
        <strain evidence="2">K00500041</strain>
    </source>
</reference>
<organism evidence="2 3">
    <name type="scientific">Mycobacterium tuberculosis</name>
    <dbReference type="NCBI Taxonomy" id="1773"/>
    <lineage>
        <taxon>Bacteria</taxon>
        <taxon>Bacillati</taxon>
        <taxon>Actinomycetota</taxon>
        <taxon>Actinomycetes</taxon>
        <taxon>Mycobacteriales</taxon>
        <taxon>Mycobacteriaceae</taxon>
        <taxon>Mycobacterium</taxon>
        <taxon>Mycobacterium tuberculosis complex</taxon>
    </lineage>
</organism>
<evidence type="ECO:0000313" key="1">
    <source>
        <dbReference type="EMBL" id="CFE43192.1"/>
    </source>
</evidence>
<evidence type="ECO:0000313" key="2">
    <source>
        <dbReference type="EMBL" id="COV65122.1"/>
    </source>
</evidence>
<evidence type="ECO:0000313" key="4">
    <source>
        <dbReference type="Proteomes" id="UP000048289"/>
    </source>
</evidence>
<proteinExistence type="predicted"/>
<name>A0A0T7LJR7_MYCTX</name>
<protein>
    <submittedName>
        <fullName evidence="2">Uncharacterized protein</fullName>
    </submittedName>
</protein>
<dbReference type="Proteomes" id="UP000048289">
    <property type="component" value="Unassembled WGS sequence"/>
</dbReference>
<gene>
    <name evidence="1" type="ORF">ERS007681_03357</name>
    <name evidence="2" type="ORF">ERS007703_01798</name>
</gene>
<accession>A0A0T7LJR7</accession>
<reference evidence="3 4" key="1">
    <citation type="submission" date="2015-03" db="EMBL/GenBank/DDBJ databases">
        <authorList>
            <consortium name="Pathogen Informatics"/>
        </authorList>
    </citation>
    <scope>NUCLEOTIDE SEQUENCE [LARGE SCALE GENOMIC DNA]</scope>
    <source>
        <strain evidence="1 4">G09901357</strain>
        <strain evidence="3">K00500041</strain>
    </source>
</reference>
<dbReference type="Proteomes" id="UP000038802">
    <property type="component" value="Unassembled WGS sequence"/>
</dbReference>
<evidence type="ECO:0000313" key="3">
    <source>
        <dbReference type="Proteomes" id="UP000038802"/>
    </source>
</evidence>
<sequence length="151" mass="16820">MVGQRQGTQAQPGGLLDQLLGRAGPVEEAVRRMRMQLGIRDGRSDPFPARRLVRPALAGPWDVPIRVERRHPGMARLAVKHPFHFRPARRPVAPPHIPQYIEQLFDTAQLFSTSSPAKHVLNRLGLLLPVRSGGHLYLGSQNDGGDLSWHN</sequence>
<dbReference type="AlphaFoldDB" id="A0A0T7LJR7"/>
<dbReference type="EMBL" id="CSAE01000167">
    <property type="protein sequence ID" value="COV65122.1"/>
    <property type="molecule type" value="Genomic_DNA"/>
</dbReference>
<dbReference type="EMBL" id="CFOE01000567">
    <property type="protein sequence ID" value="CFE43192.1"/>
    <property type="molecule type" value="Genomic_DNA"/>
</dbReference>